<dbReference type="PANTHER" id="PTHR11319">
    <property type="entry name" value="G PROTEIN-COUPLED RECEPTOR-RELATED"/>
    <property type="match status" value="1"/>
</dbReference>
<dbReference type="InParanoid" id="A0DU33"/>
<feature type="signal peptide" evidence="2">
    <location>
        <begin position="1"/>
        <end position="18"/>
    </location>
</feature>
<dbReference type="RefSeq" id="XP_001453947.1">
    <property type="nucleotide sequence ID" value="XM_001453910.1"/>
</dbReference>
<dbReference type="STRING" id="5888.A0DU33"/>
<dbReference type="OMA" id="NCQVENS"/>
<keyword evidence="4" id="KW-1185">Reference proteome</keyword>
<reference evidence="3 4" key="1">
    <citation type="journal article" date="2006" name="Nature">
        <title>Global trends of whole-genome duplications revealed by the ciliate Paramecium tetraurelia.</title>
        <authorList>
            <consortium name="Genoscope"/>
            <person name="Aury J.-M."/>
            <person name="Jaillon O."/>
            <person name="Duret L."/>
            <person name="Noel B."/>
            <person name="Jubin C."/>
            <person name="Porcel B.M."/>
            <person name="Segurens B."/>
            <person name="Daubin V."/>
            <person name="Anthouard V."/>
            <person name="Aiach N."/>
            <person name="Arnaiz O."/>
            <person name="Billaut A."/>
            <person name="Beisson J."/>
            <person name="Blanc I."/>
            <person name="Bouhouche K."/>
            <person name="Camara F."/>
            <person name="Duharcourt S."/>
            <person name="Guigo R."/>
            <person name="Gogendeau D."/>
            <person name="Katinka M."/>
            <person name="Keller A.-M."/>
            <person name="Kissmehl R."/>
            <person name="Klotz C."/>
            <person name="Koll F."/>
            <person name="Le Moue A."/>
            <person name="Lepere C."/>
            <person name="Malinsky S."/>
            <person name="Nowacki M."/>
            <person name="Nowak J.K."/>
            <person name="Plattner H."/>
            <person name="Poulain J."/>
            <person name="Ruiz F."/>
            <person name="Serrano V."/>
            <person name="Zagulski M."/>
            <person name="Dessen P."/>
            <person name="Betermier M."/>
            <person name="Weissenbach J."/>
            <person name="Scarpelli C."/>
            <person name="Schachter V."/>
            <person name="Sperling L."/>
            <person name="Meyer E."/>
            <person name="Cohen J."/>
            <person name="Wincker P."/>
        </authorList>
    </citation>
    <scope>NUCLEOTIDE SEQUENCE [LARGE SCALE GENOMIC DNA]</scope>
    <source>
        <strain evidence="3 4">Stock d4-2</strain>
    </source>
</reference>
<dbReference type="InterPro" id="IPR011050">
    <property type="entry name" value="Pectin_lyase_fold/virulence"/>
</dbReference>
<name>A0DU33_PARTE</name>
<dbReference type="GeneID" id="5039741"/>
<feature type="transmembrane region" description="Helical" evidence="1">
    <location>
        <begin position="2678"/>
        <end position="2703"/>
    </location>
</feature>
<feature type="transmembrane region" description="Helical" evidence="1">
    <location>
        <begin position="2872"/>
        <end position="2888"/>
    </location>
</feature>
<dbReference type="InterPro" id="IPR009030">
    <property type="entry name" value="Growth_fac_rcpt_cys_sf"/>
</dbReference>
<organism evidence="3 4">
    <name type="scientific">Paramecium tetraurelia</name>
    <dbReference type="NCBI Taxonomy" id="5888"/>
    <lineage>
        <taxon>Eukaryota</taxon>
        <taxon>Sar</taxon>
        <taxon>Alveolata</taxon>
        <taxon>Ciliophora</taxon>
        <taxon>Intramacronucleata</taxon>
        <taxon>Oligohymenophorea</taxon>
        <taxon>Peniculida</taxon>
        <taxon>Parameciidae</taxon>
        <taxon>Paramecium</taxon>
    </lineage>
</organism>
<dbReference type="InterPro" id="IPR006212">
    <property type="entry name" value="Furin_repeat"/>
</dbReference>
<sequence length="3036" mass="355704">MFLQTLLAFLLWVQLCSSNTLTCFYQYDDSQLEIDYSRPQQKTINLKSNLIENNAKGFGFWSKYIAIMDFDSFTQYTRPCDEQYSFMGQCIFNGFFFMKIQDQNQDNVAAIILNMKDEPISLTHEIYLFAVGPNEYQSAKFNFDASQYQNTWYYTSIVYQDIDHKLRMFTNFEYQVYSFDCQIMTDEITILLGGYDQQFYNNQVFDGYQLLFFKGYFSPIQEYDEFGYSDDFFQVLFTQCQFQEQLTHTKIYDENAIIDPSQFQSDDFSTLSYQYQIVNNRYLVKCWVKQDYQEAFQYYLNSYDRKYLQLRQTLFHIDSLKYFLQELQGDRLLDLYYEVDFENNKETIIKISSEFIKIPLLVDQYSDENLRQYDTVIVRKDNLYELTQQWHYVIIEYGRKPLNGAIFQIQFIFLNEEHLIYNLGTLGYNTQLLGSNIIQYVLRQDDNYIKSRSKVRRLKFITGYHEDNNQSELECHSSCNGCFGPMNYQCKSCYIEFNYELTSLNICDCKYLTSFVQNLQKCKPIEEFEYLQISQEKSQNLCNFGYFQVKHKNEIFCIQCPEYKKERLLCGDCYHYSTTWYLKPVCTFDYIQQSEELPFIKIVRQNIHKDVYYLDDLIQLQLLQGAADFCDDHQDDCQASQNYHLGQQIRMKCKINHFFQNNQCQICDPYCIDCQSKNICLNCIETHYFNAQSQKCEFCPQECLTCKRDHNTETGYRCLTCYEFYALTQDGKCQKCGFDCEYCREDQNIITQQYFMRCLKCRDEKVMAIRFDGINCRVIVIQNCQYVMLVSRANIWAYSTFDYNFEPKNDIDDEFPICGQCENGYGYNFYYEQCEPRFYDTNCVQSYFTQLLYNGAIYDYQQICLINNYYSGPATQGDDCSQQIANCRLCYNPSQSMPSFFCIECKQGYYSNHSTGLCSVCLESLNCNTCYYSIKEFNDQWKVNLQTFHQFLKQQYNSKYFFTKDESNNPQDYQLICTSCKAGFKLLDGKCIKYCDSNCQNCQYSDGQYYCYQCGSNNYHHFLSLIQQKCSDCPSYCEFCRERSSDEMLALNSNFVQNQKNQIYSYQCLKAYSFNQNLNYDQEFGQFIPCQNQIGCENVINFEMNLYCADDDYYRALSLISDQNQQIQFKMKNIRFDSLLQSSSQKSSFDDLEIDSKFDIMNKKFIRKIRIYITSNQEQTCSVNQISYISQKFSKNVFSLIDVQLIISSKLEQPLKIKVYHELHFLDFSFLRFENIEFEIEQSTNLKLISVAGFQPINLEMEKIDFQPSVKKQPSFLIFQGKQISQIYFNEIHIQDLIFENENITSIFQLSFLSSNALIYIKKFEILNCNFHRVNVFEFLSNQTISIQFDQIKIQANLNISSLLTSKIKDINLLNISNFLISGQMQNSEPFISFNNTEIAQVENLTVSDMTLIDSIFMQFEKYVLINNININQCKTVGIVYIINNFMPKEMSNQTHLNYFMNQIKIQNLNSNYLSQIIYLQPFHSALSSVDIKNILLSNITLNNQNNFQIDQFDSSVIHIELQIVSIQYCTIERGYGFIQFLLKNIQILEIIELQAQQLKRHQLHQFYDCSDFNPSHYKSIMKLLDVQSIYFEHFYIIDFNVINSALIVFQSYSQLLTESKYYLANFIIKENIIIVSKSQESASLIYLDSKLQTQVTLINIEITRNQLHNYGQNLFIFSAVGVLINCPSGDIKMESNIFNSNFATNSTDTIAYIFAKSIVMNKIQFFNNSIYNIDLLLKNIILSFPRDDIVRLSNLKNIFPLISEVGNSYLQAETVIVQNCQVENSSGKSGVGFSINALIIKIIHVDFKNLKTQFKNNEEHGACIFIDIPSQSSQIFLQHISAQNIISKDYGGFLYIKSDQDYLNLTLKNLTLQRCASSKGTVLYASFQKSSLSNKLNILDVNIIDQFSALYDYFQQMVINPTVQINLYNRTSFYAENSVMNFSNINLSNVHGESLLYCIDQGNIILNQISITNGTMPKLSLIYIQPRNDLETMINIKALQVKNLLQYNFQGEGCQIPNQVKSKKIQNMQCQFELPNNNFQRDIDIISSQVMDCLYNQYLYSYTIQQQAIVTITQIKDSDIIMFLDISFINNDNALSKSGVVFLELNKQKYNTYQISIKNVNIRDNQCGQVGCIYLNSDIYNEKSSSLFNQKKRILQKTKEQILAQLKHDIVIVHYKCLGNSAEFGTCLFSNQTNILIQNSILQNNQANQVGGTIYFIGLESSLFVLDSQIQKNQAQIAGAIYYDNSISQEIRTFETSFSENHASFFGNDLVQAPEHLSITLNNYRSIFNSYAIYKNNDSLYEQLANSNTENQVIFLPSGTPIQNYQQFNQDSQELQSLDLTFRIVALDNDYSKQFNLTNSKCVIKTRLFDLEKQEFKDVQNQTFISQNSVYFNTTTNDYNLDDLIILFDSDNTNKQYLQLVITCDSIKIKQYDENNLIIKSFHANYKLFVNINTYKCRVGEIKSLTDMSCHECASELDQYSLKLNSNKCNIRDEQTTLNVTSFKLNLRKGFWRPYFDNNQIEECYNLKENCIGQWDYGDSSCYVGHIGALCEQCDIQNTRGQGKFSNAQQYTCGSCDVIRFNLLQIVGFSTWTLITIVLSVKGAITNQYYFLESPYLIKIFTNYLQIISSLTSFKLNLPVSYFYFLNGVGSPIQRISHSMDCYLINLSYLDIHYIRLIWQLILPCIYFLILALFYSILIYLNQIKYRGPIVMTAIIYMYIYFQPSLIGSLIALVSIRQISGVSWIQANVAYKFDTLVHKRWVLTFCTPFLSLFGIIIPLGLLFGMYNQRHKLIYKRGKSLFGYLYYEYKPQAYFWEIIKIITKELVILFLIFYEDSIILKGSLIYFILLFYQQLNLKYQPFKSYRLNLLDYQSTLICGASIILGIGLNMEYEFKSISNIYFFVLFITNIFIIAKLLLCIINSYVNEMEDKIDVIKKKILQLLPNSLRMSQQCQRILQLNVERRKRVINNFKRMKSAYKQFQQKSKQSSNQQLFNTISIQQITQRTTSQFTERDQGTSQNVLLPNNNRKEGLELEV</sequence>
<evidence type="ECO:0000313" key="4">
    <source>
        <dbReference type="Proteomes" id="UP000000600"/>
    </source>
</evidence>
<feature type="transmembrane region" description="Helical" evidence="1">
    <location>
        <begin position="2826"/>
        <end position="2852"/>
    </location>
</feature>
<proteinExistence type="predicted"/>
<keyword evidence="1" id="KW-1133">Transmembrane helix</keyword>
<evidence type="ECO:0008006" key="5">
    <source>
        <dbReference type="Google" id="ProtNLM"/>
    </source>
</evidence>
<dbReference type="PANTHER" id="PTHR11319:SF35">
    <property type="entry name" value="OUTER MEMBRANE PROTEIN PMPC-RELATED"/>
    <property type="match status" value="1"/>
</dbReference>
<evidence type="ECO:0000313" key="3">
    <source>
        <dbReference type="EMBL" id="CAK86550.1"/>
    </source>
</evidence>
<feature type="transmembrane region" description="Helical" evidence="1">
    <location>
        <begin position="2762"/>
        <end position="2787"/>
    </location>
</feature>
<dbReference type="OrthoDB" id="297942at2759"/>
<dbReference type="CDD" id="cd00064">
    <property type="entry name" value="FU"/>
    <property type="match status" value="1"/>
</dbReference>
<dbReference type="SUPFAM" id="SSF51126">
    <property type="entry name" value="Pectin lyase-like"/>
    <property type="match status" value="1"/>
</dbReference>
<dbReference type="eggNOG" id="KOG3525">
    <property type="taxonomic scope" value="Eukaryota"/>
</dbReference>
<feature type="chain" id="PRO_5002624187" description="Transmembrane protein" evidence="2">
    <location>
        <begin position="19"/>
        <end position="3036"/>
    </location>
</feature>
<feature type="transmembrane region" description="Helical" evidence="1">
    <location>
        <begin position="2715"/>
        <end position="2737"/>
    </location>
</feature>
<feature type="transmembrane region" description="Helical" evidence="1">
    <location>
        <begin position="2900"/>
        <end position="2925"/>
    </location>
</feature>
<dbReference type="EMBL" id="CT868585">
    <property type="protein sequence ID" value="CAK86550.1"/>
    <property type="molecule type" value="Genomic_DNA"/>
</dbReference>
<keyword evidence="2" id="KW-0732">Signal</keyword>
<dbReference type="Proteomes" id="UP000000600">
    <property type="component" value="Unassembled WGS sequence"/>
</dbReference>
<keyword evidence="1" id="KW-0472">Membrane</keyword>
<gene>
    <name evidence="3" type="ORF">GSPATT00020221001</name>
</gene>
<dbReference type="KEGG" id="ptm:GSPATT00020221001"/>
<protein>
    <recommendedName>
        <fullName evidence="5">Transmembrane protein</fullName>
    </recommendedName>
</protein>
<evidence type="ECO:0000256" key="2">
    <source>
        <dbReference type="SAM" id="SignalP"/>
    </source>
</evidence>
<evidence type="ECO:0000256" key="1">
    <source>
        <dbReference type="SAM" id="Phobius"/>
    </source>
</evidence>
<dbReference type="HOGENOM" id="CLU_000411_0_0_1"/>
<dbReference type="SUPFAM" id="SSF57184">
    <property type="entry name" value="Growth factor receptor domain"/>
    <property type="match status" value="1"/>
</dbReference>
<accession>A0DU33</accession>
<keyword evidence="1" id="KW-0812">Transmembrane</keyword>